<dbReference type="Proteomes" id="UP001501353">
    <property type="component" value="Unassembled WGS sequence"/>
</dbReference>
<dbReference type="EMBL" id="BAAAZE010000013">
    <property type="protein sequence ID" value="GAA4031369.1"/>
    <property type="molecule type" value="Genomic_DNA"/>
</dbReference>
<comment type="caution">
    <text evidence="1">The sequence shown here is derived from an EMBL/GenBank/DDBJ whole genome shotgun (WGS) entry which is preliminary data.</text>
</comment>
<accession>A0ABP7TU87</accession>
<gene>
    <name evidence="1" type="ORF">GCM10022212_32490</name>
</gene>
<dbReference type="RefSeq" id="WP_344764859.1">
    <property type="nucleotide sequence ID" value="NZ_BAAAZE010000013.1"/>
</dbReference>
<keyword evidence="2" id="KW-1185">Reference proteome</keyword>
<dbReference type="InterPro" id="IPR012670">
    <property type="entry name" value="T3SS_YscI/HrpB"/>
</dbReference>
<sequence length="134" mass="14674">MESVSPVSLARTSPVEPSNVRIEYNSPTRADTMAFEQAMQRHLPSAPGITPADAGSDKTSLSGRIVGRATELASEVQKDQQYVSRMLEHATQTGDQMVMMKAMLALNDYQNRVQVVSKTISKASTSVDQLTRMQ</sequence>
<protein>
    <submittedName>
        <fullName evidence="1">Uncharacterized protein</fullName>
    </submittedName>
</protein>
<reference evidence="2" key="1">
    <citation type="journal article" date="2019" name="Int. J. Syst. Evol. Microbiol.">
        <title>The Global Catalogue of Microorganisms (GCM) 10K type strain sequencing project: providing services to taxonomists for standard genome sequencing and annotation.</title>
        <authorList>
            <consortium name="The Broad Institute Genomics Platform"/>
            <consortium name="The Broad Institute Genome Sequencing Center for Infectious Disease"/>
            <person name="Wu L."/>
            <person name="Ma J."/>
        </authorList>
    </citation>
    <scope>NUCLEOTIDE SEQUENCE [LARGE SCALE GENOMIC DNA]</scope>
    <source>
        <strain evidence="2">JCM 16673</strain>
    </source>
</reference>
<evidence type="ECO:0000313" key="1">
    <source>
        <dbReference type="EMBL" id="GAA4031369.1"/>
    </source>
</evidence>
<dbReference type="Pfam" id="PF17001">
    <property type="entry name" value="T3SS_basalb_I"/>
    <property type="match status" value="1"/>
</dbReference>
<evidence type="ECO:0000313" key="2">
    <source>
        <dbReference type="Proteomes" id="UP001501353"/>
    </source>
</evidence>
<organism evidence="1 2">
    <name type="scientific">Actimicrobium antarcticum</name>
    <dbReference type="NCBI Taxonomy" id="1051899"/>
    <lineage>
        <taxon>Bacteria</taxon>
        <taxon>Pseudomonadati</taxon>
        <taxon>Pseudomonadota</taxon>
        <taxon>Betaproteobacteria</taxon>
        <taxon>Burkholderiales</taxon>
        <taxon>Oxalobacteraceae</taxon>
        <taxon>Actimicrobium</taxon>
    </lineage>
</organism>
<proteinExistence type="predicted"/>
<name>A0ABP7TU87_9BURK</name>